<dbReference type="AlphaFoldDB" id="A0A7G5XJQ7"/>
<dbReference type="GO" id="GO:0016787">
    <property type="term" value="F:hydrolase activity"/>
    <property type="evidence" value="ECO:0007669"/>
    <property type="project" value="UniProtKB-KW"/>
</dbReference>
<dbReference type="RefSeq" id="WP_182805002.1">
    <property type="nucleotide sequence ID" value="NZ_CP060007.1"/>
</dbReference>
<dbReference type="EMBL" id="CP060007">
    <property type="protein sequence ID" value="QNA45710.1"/>
    <property type="molecule type" value="Genomic_DNA"/>
</dbReference>
<reference evidence="4" key="1">
    <citation type="submission" date="2020-08" db="EMBL/GenBank/DDBJ databases">
        <title>Lacibacter sp. S13-6-6 genome sequencing.</title>
        <authorList>
            <person name="Jin L."/>
        </authorList>
    </citation>
    <scope>NUCLEOTIDE SEQUENCE [LARGE SCALE GENOMIC DNA]</scope>
    <source>
        <strain evidence="4">S13-6-6</strain>
    </source>
</reference>
<gene>
    <name evidence="3" type="ORF">H4075_05790</name>
</gene>
<dbReference type="GO" id="GO:0005975">
    <property type="term" value="P:carbohydrate metabolic process"/>
    <property type="evidence" value="ECO:0007669"/>
    <property type="project" value="InterPro"/>
</dbReference>
<feature type="chain" id="PRO_5029004968" evidence="2">
    <location>
        <begin position="19"/>
        <end position="403"/>
    </location>
</feature>
<dbReference type="KEGG" id="lacs:H4075_05790"/>
<proteinExistence type="predicted"/>
<organism evidence="3 4">
    <name type="scientific">Lacibacter sediminis</name>
    <dbReference type="NCBI Taxonomy" id="2760713"/>
    <lineage>
        <taxon>Bacteria</taxon>
        <taxon>Pseudomonadati</taxon>
        <taxon>Bacteroidota</taxon>
        <taxon>Chitinophagia</taxon>
        <taxon>Chitinophagales</taxon>
        <taxon>Chitinophagaceae</taxon>
        <taxon>Lacibacter</taxon>
    </lineage>
</organism>
<dbReference type="InterPro" id="IPR008928">
    <property type="entry name" value="6-hairpin_glycosidase_sf"/>
</dbReference>
<evidence type="ECO:0000256" key="1">
    <source>
        <dbReference type="ARBA" id="ARBA00022801"/>
    </source>
</evidence>
<dbReference type="Pfam" id="PF07470">
    <property type="entry name" value="Glyco_hydro_88"/>
    <property type="match status" value="1"/>
</dbReference>
<dbReference type="Proteomes" id="UP000515344">
    <property type="component" value="Chromosome"/>
</dbReference>
<protein>
    <submittedName>
        <fullName evidence="3">Glycoside hydrolase family 88 protein</fullName>
    </submittedName>
</protein>
<feature type="signal peptide" evidence="2">
    <location>
        <begin position="1"/>
        <end position="18"/>
    </location>
</feature>
<dbReference type="Gene3D" id="1.50.10.10">
    <property type="match status" value="1"/>
</dbReference>
<dbReference type="PANTHER" id="PTHR33886">
    <property type="entry name" value="UNSATURATED RHAMNOGALACTURONAN HYDROLASE (EUROFUNG)"/>
    <property type="match status" value="1"/>
</dbReference>
<name>A0A7G5XJQ7_9BACT</name>
<dbReference type="SUPFAM" id="SSF48208">
    <property type="entry name" value="Six-hairpin glycosidases"/>
    <property type="match status" value="1"/>
</dbReference>
<keyword evidence="1 3" id="KW-0378">Hydrolase</keyword>
<evidence type="ECO:0000256" key="2">
    <source>
        <dbReference type="SAM" id="SignalP"/>
    </source>
</evidence>
<dbReference type="InterPro" id="IPR012341">
    <property type="entry name" value="6hp_glycosidase-like_sf"/>
</dbReference>
<evidence type="ECO:0000313" key="4">
    <source>
        <dbReference type="Proteomes" id="UP000515344"/>
    </source>
</evidence>
<keyword evidence="2" id="KW-0732">Signal</keyword>
<evidence type="ECO:0000313" key="3">
    <source>
        <dbReference type="EMBL" id="QNA45710.1"/>
    </source>
</evidence>
<dbReference type="InterPro" id="IPR052043">
    <property type="entry name" value="PolySaccharide_Degr_Enz"/>
</dbReference>
<keyword evidence="4" id="KW-1185">Reference proteome</keyword>
<sequence>MKKILALMLLVIAFNANAQIEYAKQMAATIMKQYKDSMVVKKYASHLEQDKLPEGNRPANWNYEIGVVLIGFERLWKMTNDQTYIDYTKHIVDHFITADGKIRTYVMDEYNSDNIPPGRQLLRLHQLYKDDKYKIAAQTLRDQISIQPRNKAGGFWHKLKYPSQMWLDGLYMIEPFYAEYAVVNKQSQDFNDIINQFVWMEKYSRDSKTGLLYHGWDESKLQGWANKQTGVSAEFWSRSMGWYMMALVDVLDFIPTTHPRRKELITILNRLSSAIVKFQDAKSGVWWQVTDKANKEKNYFESSGTAMFVFALAKALRLNYIPATFNAPLQKAYKGMIKEFVTTDAKGQYHFIQAVAGAGLGGIPYRDGTYEYYVNEPRRDDDLKAIGPFLQACIEMELLKKKK</sequence>
<dbReference type="InterPro" id="IPR010905">
    <property type="entry name" value="Glyco_hydro_88"/>
</dbReference>
<accession>A0A7G5XJQ7</accession>
<dbReference type="PANTHER" id="PTHR33886:SF8">
    <property type="entry name" value="UNSATURATED RHAMNOGALACTURONAN HYDROLASE (EUROFUNG)"/>
    <property type="match status" value="1"/>
</dbReference>